<evidence type="ECO:0000256" key="3">
    <source>
        <dbReference type="ARBA" id="ARBA00022763"/>
    </source>
</evidence>
<dbReference type="Gene3D" id="2.40.50.140">
    <property type="entry name" value="Nucleic acid-binding proteins"/>
    <property type="match status" value="1"/>
</dbReference>
<evidence type="ECO:0000313" key="10">
    <source>
        <dbReference type="Proteomes" id="UP000322294"/>
    </source>
</evidence>
<evidence type="ECO:0000256" key="1">
    <source>
        <dbReference type="ARBA" id="ARBA00007452"/>
    </source>
</evidence>
<protein>
    <recommendedName>
        <fullName evidence="2 7">DNA repair protein RecO</fullName>
    </recommendedName>
    <alternativeName>
        <fullName evidence="6 7">Recombination protein O</fullName>
    </alternativeName>
</protein>
<keyword evidence="3 7" id="KW-0227">DNA damage</keyword>
<comment type="caution">
    <text evidence="9">The sequence shown here is derived from an EMBL/GenBank/DDBJ whole genome shotgun (WGS) entry which is preliminary data.</text>
</comment>
<evidence type="ECO:0000256" key="7">
    <source>
        <dbReference type="HAMAP-Rule" id="MF_00201"/>
    </source>
</evidence>
<dbReference type="Proteomes" id="UP000322294">
    <property type="component" value="Unassembled WGS sequence"/>
</dbReference>
<comment type="function">
    <text evidence="7">Involved in DNA repair and RecF pathway recombination.</text>
</comment>
<dbReference type="InterPro" id="IPR037278">
    <property type="entry name" value="ARFGAP/RecO"/>
</dbReference>
<dbReference type="Pfam" id="PF11967">
    <property type="entry name" value="RecO_N"/>
    <property type="match status" value="1"/>
</dbReference>
<dbReference type="HAMAP" id="MF_00201">
    <property type="entry name" value="RecO"/>
    <property type="match status" value="1"/>
</dbReference>
<proteinExistence type="inferred from homology"/>
<dbReference type="SUPFAM" id="SSF57863">
    <property type="entry name" value="ArfGap/RecO-like zinc finger"/>
    <property type="match status" value="1"/>
</dbReference>
<dbReference type="Gene3D" id="6.20.220.20">
    <property type="entry name" value="Recombination protein O, zinc-binding domain"/>
    <property type="match status" value="1"/>
</dbReference>
<dbReference type="GO" id="GO:0006302">
    <property type="term" value="P:double-strand break repair"/>
    <property type="evidence" value="ECO:0007669"/>
    <property type="project" value="TreeGrafter"/>
</dbReference>
<reference evidence="9 10" key="1">
    <citation type="submission" date="2019-07" db="EMBL/GenBank/DDBJ databases">
        <title>Genomic Encyclopedia of Type Strains, Phase I: the one thousand microbial genomes (KMG-I) project.</title>
        <authorList>
            <person name="Kyrpides N."/>
        </authorList>
    </citation>
    <scope>NUCLEOTIDE SEQUENCE [LARGE SCALE GENOMIC DNA]</scope>
    <source>
        <strain evidence="9 10">DSM 16647</strain>
    </source>
</reference>
<sequence>MHMGLYTTEAVVLGYRDLGEADRILTLFSPERGKIHAVARGVRRPRSPLMAGTQLFSYSKFLLVEGRNLDSISQCELKESFFRIREDLDRMAYGSYFAELLRISTRESDKSEELFRFFMKVLYLLQVWEDLDFMARIFELKLMALQGYTPQILYCVNCRNDELKEIRFSHALGGILCEKCRGSDEKSVVISRAALMMMRRMLKGKFEDLANLKVEDGLKGELKAALTGFVLHHMERMPRTLRFLEDIVKISYK</sequence>
<accession>A0A5S5AUT9</accession>
<feature type="domain" description="DNA replication/recombination mediator RecO N-terminal" evidence="8">
    <location>
        <begin position="3"/>
        <end position="81"/>
    </location>
</feature>
<dbReference type="InterPro" id="IPR042242">
    <property type="entry name" value="RecO_C"/>
</dbReference>
<dbReference type="SUPFAM" id="SSF50249">
    <property type="entry name" value="Nucleic acid-binding proteins"/>
    <property type="match status" value="1"/>
</dbReference>
<dbReference type="InterPro" id="IPR003717">
    <property type="entry name" value="RecO"/>
</dbReference>
<dbReference type="PANTHER" id="PTHR33991">
    <property type="entry name" value="DNA REPAIR PROTEIN RECO"/>
    <property type="match status" value="1"/>
</dbReference>
<evidence type="ECO:0000256" key="4">
    <source>
        <dbReference type="ARBA" id="ARBA00023172"/>
    </source>
</evidence>
<keyword evidence="4 7" id="KW-0233">DNA recombination</keyword>
<dbReference type="Gene3D" id="1.20.1440.120">
    <property type="entry name" value="Recombination protein O, C-terminal domain"/>
    <property type="match status" value="1"/>
</dbReference>
<dbReference type="AlphaFoldDB" id="A0A5S5AUT9"/>
<evidence type="ECO:0000256" key="6">
    <source>
        <dbReference type="ARBA" id="ARBA00033409"/>
    </source>
</evidence>
<dbReference type="EMBL" id="VNHO01000011">
    <property type="protein sequence ID" value="TYP54969.1"/>
    <property type="molecule type" value="Genomic_DNA"/>
</dbReference>
<dbReference type="InterPro" id="IPR012340">
    <property type="entry name" value="NA-bd_OB-fold"/>
</dbReference>
<comment type="similarity">
    <text evidence="1 7">Belongs to the RecO family.</text>
</comment>
<evidence type="ECO:0000256" key="5">
    <source>
        <dbReference type="ARBA" id="ARBA00023204"/>
    </source>
</evidence>
<keyword evidence="5 7" id="KW-0234">DNA repair</keyword>
<dbReference type="NCBIfam" id="TIGR00613">
    <property type="entry name" value="reco"/>
    <property type="match status" value="1"/>
</dbReference>
<evidence type="ECO:0000256" key="2">
    <source>
        <dbReference type="ARBA" id="ARBA00021310"/>
    </source>
</evidence>
<gene>
    <name evidence="7" type="primary">recO</name>
    <name evidence="9" type="ORF">LZ11_01294</name>
</gene>
<dbReference type="Pfam" id="PF02565">
    <property type="entry name" value="RecO_C"/>
    <property type="match status" value="1"/>
</dbReference>
<dbReference type="InterPro" id="IPR022572">
    <property type="entry name" value="DNA_rep/recomb_RecO_N"/>
</dbReference>
<organism evidence="9 10">
    <name type="scientific">Thermosediminibacter litoriperuensis</name>
    <dbReference type="NCBI Taxonomy" id="291989"/>
    <lineage>
        <taxon>Bacteria</taxon>
        <taxon>Bacillati</taxon>
        <taxon>Bacillota</taxon>
        <taxon>Clostridia</taxon>
        <taxon>Thermosediminibacterales</taxon>
        <taxon>Thermosediminibacteraceae</taxon>
        <taxon>Thermosediminibacter</taxon>
    </lineage>
</organism>
<dbReference type="GO" id="GO:0006310">
    <property type="term" value="P:DNA recombination"/>
    <property type="evidence" value="ECO:0007669"/>
    <property type="project" value="UniProtKB-UniRule"/>
</dbReference>
<name>A0A5S5AUT9_9FIRM</name>
<dbReference type="GO" id="GO:0043590">
    <property type="term" value="C:bacterial nucleoid"/>
    <property type="evidence" value="ECO:0007669"/>
    <property type="project" value="TreeGrafter"/>
</dbReference>
<keyword evidence="10" id="KW-1185">Reference proteome</keyword>
<dbReference type="PANTHER" id="PTHR33991:SF1">
    <property type="entry name" value="DNA REPAIR PROTEIN RECO"/>
    <property type="match status" value="1"/>
</dbReference>
<evidence type="ECO:0000259" key="8">
    <source>
        <dbReference type="Pfam" id="PF11967"/>
    </source>
</evidence>
<evidence type="ECO:0000313" key="9">
    <source>
        <dbReference type="EMBL" id="TYP54969.1"/>
    </source>
</evidence>